<organism evidence="2 3">
    <name type="scientific">Puccinia sorghi</name>
    <dbReference type="NCBI Taxonomy" id="27349"/>
    <lineage>
        <taxon>Eukaryota</taxon>
        <taxon>Fungi</taxon>
        <taxon>Dikarya</taxon>
        <taxon>Basidiomycota</taxon>
        <taxon>Pucciniomycotina</taxon>
        <taxon>Pucciniomycetes</taxon>
        <taxon>Pucciniales</taxon>
        <taxon>Pucciniaceae</taxon>
        <taxon>Puccinia</taxon>
    </lineage>
</organism>
<dbReference type="AlphaFoldDB" id="A0A0L6UDB7"/>
<feature type="region of interest" description="Disordered" evidence="1">
    <location>
        <begin position="1"/>
        <end position="21"/>
    </location>
</feature>
<dbReference type="VEuPathDB" id="FungiDB:VP01_7201g1"/>
<dbReference type="EMBL" id="LAVV01012608">
    <property type="protein sequence ID" value="KNZ46506.1"/>
    <property type="molecule type" value="Genomic_DNA"/>
</dbReference>
<evidence type="ECO:0000256" key="1">
    <source>
        <dbReference type="SAM" id="MobiDB-lite"/>
    </source>
</evidence>
<comment type="caution">
    <text evidence="2">The sequence shown here is derived from an EMBL/GenBank/DDBJ whole genome shotgun (WGS) entry which is preliminary data.</text>
</comment>
<proteinExistence type="predicted"/>
<sequence length="82" mass="9311">TRAALKKFRSRQLKPTPERTALTARHSATASLYNNRMSFIQRAEHSQQVRKSLNGQVQTSEQDLRRFSSAQVVNTSAALKRP</sequence>
<evidence type="ECO:0000313" key="3">
    <source>
        <dbReference type="Proteomes" id="UP000037035"/>
    </source>
</evidence>
<feature type="non-terminal residue" evidence="2">
    <location>
        <position position="1"/>
    </location>
</feature>
<protein>
    <submittedName>
        <fullName evidence="2">Uncharacterized protein</fullName>
    </submittedName>
</protein>
<reference evidence="2 3" key="1">
    <citation type="submission" date="2015-08" db="EMBL/GenBank/DDBJ databases">
        <title>Next Generation Sequencing and Analysis of the Genome of Puccinia sorghi L Schw, the Causal Agent of Maize Common Rust.</title>
        <authorList>
            <person name="Rochi L."/>
            <person name="Burguener G."/>
            <person name="Darino M."/>
            <person name="Turjanski A."/>
            <person name="Kreff E."/>
            <person name="Dieguez M.J."/>
            <person name="Sacco F."/>
        </authorList>
    </citation>
    <scope>NUCLEOTIDE SEQUENCE [LARGE SCALE GENOMIC DNA]</scope>
    <source>
        <strain evidence="2 3">RO10H11247</strain>
    </source>
</reference>
<dbReference type="Proteomes" id="UP000037035">
    <property type="component" value="Unassembled WGS sequence"/>
</dbReference>
<dbReference type="STRING" id="27349.A0A0L6UDB7"/>
<dbReference type="OrthoDB" id="116380at2759"/>
<evidence type="ECO:0000313" key="2">
    <source>
        <dbReference type="EMBL" id="KNZ46506.1"/>
    </source>
</evidence>
<gene>
    <name evidence="2" type="ORF">VP01_7201g1</name>
</gene>
<feature type="compositionally biased region" description="Basic residues" evidence="1">
    <location>
        <begin position="1"/>
        <end position="12"/>
    </location>
</feature>
<keyword evidence="3" id="KW-1185">Reference proteome</keyword>
<name>A0A0L6UDB7_9BASI</name>
<accession>A0A0L6UDB7</accession>